<dbReference type="PANTHER" id="PTHR43077">
    <property type="entry name" value="TRANSPORT PERMEASE YVFS-RELATED"/>
    <property type="match status" value="1"/>
</dbReference>
<dbReference type="AlphaFoldDB" id="A0A2A9A553"/>
<comment type="caution">
    <text evidence="7">The sequence shown here is derived from an EMBL/GenBank/DDBJ whole genome shotgun (WGS) entry which is preliminary data.</text>
</comment>
<reference evidence="7 8" key="1">
    <citation type="submission" date="2017-09" db="EMBL/GenBank/DDBJ databases">
        <title>Large-scale bioinformatics analysis of Bacillus genomes uncovers conserved roles of natural products in bacterial physiology.</title>
        <authorList>
            <consortium name="Agbiome Team Llc"/>
            <person name="Bleich R.M."/>
            <person name="Grubbs K.J."/>
            <person name="Santa Maria K.C."/>
            <person name="Allen S.E."/>
            <person name="Farag S."/>
            <person name="Shank E.A."/>
            <person name="Bowers A."/>
        </authorList>
    </citation>
    <scope>NUCLEOTIDE SEQUENCE [LARGE SCALE GENOMIC DNA]</scope>
    <source>
        <strain evidence="7 8">AFS022681</strain>
    </source>
</reference>
<dbReference type="EMBL" id="NTRR01000012">
    <property type="protein sequence ID" value="PFE16927.1"/>
    <property type="molecule type" value="Genomic_DNA"/>
</dbReference>
<evidence type="ECO:0000313" key="7">
    <source>
        <dbReference type="EMBL" id="PFE16927.1"/>
    </source>
</evidence>
<dbReference type="Pfam" id="PF12051">
    <property type="entry name" value="DUF3533"/>
    <property type="match status" value="1"/>
</dbReference>
<feature type="transmembrane region" description="Helical" evidence="5">
    <location>
        <begin position="373"/>
        <end position="392"/>
    </location>
</feature>
<evidence type="ECO:0000256" key="2">
    <source>
        <dbReference type="ARBA" id="ARBA00022692"/>
    </source>
</evidence>
<proteinExistence type="predicted"/>
<evidence type="ECO:0000313" key="8">
    <source>
        <dbReference type="Proteomes" id="UP000220032"/>
    </source>
</evidence>
<organism evidence="7 8">
    <name type="scientific">Bacillus cereus</name>
    <dbReference type="NCBI Taxonomy" id="1396"/>
    <lineage>
        <taxon>Bacteria</taxon>
        <taxon>Bacillati</taxon>
        <taxon>Bacillota</taxon>
        <taxon>Bacilli</taxon>
        <taxon>Bacillales</taxon>
        <taxon>Bacillaceae</taxon>
        <taxon>Bacillus</taxon>
        <taxon>Bacillus cereus group</taxon>
    </lineage>
</organism>
<name>A0A2A9A553_BACCE</name>
<feature type="transmembrane region" description="Helical" evidence="5">
    <location>
        <begin position="218"/>
        <end position="237"/>
    </location>
</feature>
<evidence type="ECO:0000256" key="5">
    <source>
        <dbReference type="SAM" id="Phobius"/>
    </source>
</evidence>
<gene>
    <name evidence="7" type="ORF">CN307_08670</name>
</gene>
<evidence type="ECO:0000256" key="3">
    <source>
        <dbReference type="ARBA" id="ARBA00022989"/>
    </source>
</evidence>
<feature type="transmembrane region" description="Helical" evidence="5">
    <location>
        <begin position="20"/>
        <end position="39"/>
    </location>
</feature>
<dbReference type="Proteomes" id="UP000220032">
    <property type="component" value="Unassembled WGS sequence"/>
</dbReference>
<feature type="transmembrane region" description="Helical" evidence="5">
    <location>
        <begin position="249"/>
        <end position="274"/>
    </location>
</feature>
<dbReference type="InterPro" id="IPR051328">
    <property type="entry name" value="T7SS_ABC-Transporter"/>
</dbReference>
<keyword evidence="4 5" id="KW-0472">Membrane</keyword>
<dbReference type="PANTHER" id="PTHR43077:SF5">
    <property type="entry name" value="PHAGE INFECTION PROTEIN"/>
    <property type="match status" value="1"/>
</dbReference>
<sequence length="406" mass="44457">MVIINQIKGGEKKMFKNKLLLLSPVIALLVVFIFSLTLFPTVQPKPKNLPIAIVNEDQGVEIPNQPKMNMGQTIVDNMKKTSKAEEEPAVKWIEVKNKESVQKGLNNQEYYAALVIPKDFSTKQASLRTQQPSSPEVEIFINQGMNTAASTMAGQMLNAIVDNVNNTVRAQLLEGLKAKGATLTADQVSNVVTPITKKVTNVNETGKNSANGNSPISLFQPLWIASLASAAIIFIAIRKIPVGSRKENFILKVKQIVTGAIAALVIGFGLTWIADGMVGLNISNFTDTALFLSITSFSFFLMISAVLSLVGLNGIGLFALLLFFGAPLLSLAPEMLSPFYQDWVYTWLPMRFMIEGLREIFFFGKGLSWSTPVTALVWIGAVSMVIILMTAFKRSIIKEHTTELNA</sequence>
<keyword evidence="3 5" id="KW-1133">Transmembrane helix</keyword>
<feature type="domain" description="DUF3533" evidence="6">
    <location>
        <begin position="28"/>
        <end position="362"/>
    </location>
</feature>
<dbReference type="GO" id="GO:0016020">
    <property type="term" value="C:membrane"/>
    <property type="evidence" value="ECO:0007669"/>
    <property type="project" value="UniProtKB-SubCell"/>
</dbReference>
<dbReference type="RefSeq" id="WP_098342219.1">
    <property type="nucleotide sequence ID" value="NZ_JBHTUN010000004.1"/>
</dbReference>
<keyword evidence="2 5" id="KW-0812">Transmembrane</keyword>
<dbReference type="Gene3D" id="3.40.1710.10">
    <property type="entry name" value="abc type-2 transporter like domain"/>
    <property type="match status" value="1"/>
</dbReference>
<feature type="transmembrane region" description="Helical" evidence="5">
    <location>
        <begin position="317"/>
        <end position="340"/>
    </location>
</feature>
<comment type="subcellular location">
    <subcellularLocation>
        <location evidence="1">Membrane</location>
        <topology evidence="1">Multi-pass membrane protein</topology>
    </subcellularLocation>
</comment>
<protein>
    <submittedName>
        <fullName evidence="7">Phage infection protein</fullName>
    </submittedName>
</protein>
<dbReference type="InterPro" id="IPR022703">
    <property type="entry name" value="DUF3533"/>
</dbReference>
<evidence type="ECO:0000259" key="6">
    <source>
        <dbReference type="Pfam" id="PF12051"/>
    </source>
</evidence>
<feature type="transmembrane region" description="Helical" evidence="5">
    <location>
        <begin position="289"/>
        <end position="310"/>
    </location>
</feature>
<evidence type="ECO:0000256" key="1">
    <source>
        <dbReference type="ARBA" id="ARBA00004141"/>
    </source>
</evidence>
<evidence type="ECO:0000256" key="4">
    <source>
        <dbReference type="ARBA" id="ARBA00023136"/>
    </source>
</evidence>
<accession>A0A2A9A553</accession>